<gene>
    <name evidence="1" type="ORF">NCTC11179_01389</name>
</gene>
<keyword evidence="2" id="KW-1185">Reference proteome</keyword>
<dbReference type="SMART" id="SM00028">
    <property type="entry name" value="TPR"/>
    <property type="match status" value="4"/>
</dbReference>
<name>A0A378RLG4_MYROD</name>
<proteinExistence type="predicted"/>
<dbReference type="InterPro" id="IPR011990">
    <property type="entry name" value="TPR-like_helical_dom_sf"/>
</dbReference>
<reference evidence="1 2" key="1">
    <citation type="submission" date="2018-06" db="EMBL/GenBank/DDBJ databases">
        <authorList>
            <consortium name="Pathogen Informatics"/>
            <person name="Doyle S."/>
        </authorList>
    </citation>
    <scope>NUCLEOTIDE SEQUENCE [LARGE SCALE GENOMIC DNA]</scope>
    <source>
        <strain evidence="1 2">NCTC11179</strain>
    </source>
</reference>
<dbReference type="Proteomes" id="UP000255024">
    <property type="component" value="Unassembled WGS sequence"/>
</dbReference>
<dbReference type="InterPro" id="IPR019734">
    <property type="entry name" value="TPR_rpt"/>
</dbReference>
<dbReference type="Pfam" id="PF13181">
    <property type="entry name" value="TPR_8"/>
    <property type="match status" value="1"/>
</dbReference>
<dbReference type="RefSeq" id="WP_115090713.1">
    <property type="nucleotide sequence ID" value="NZ_CP068107.1"/>
</dbReference>
<keyword evidence="1" id="KW-0449">Lipoprotein</keyword>
<evidence type="ECO:0000313" key="2">
    <source>
        <dbReference type="Proteomes" id="UP000255024"/>
    </source>
</evidence>
<dbReference type="Pfam" id="PF13432">
    <property type="entry name" value="TPR_16"/>
    <property type="match status" value="1"/>
</dbReference>
<protein>
    <submittedName>
        <fullName evidence="1">Putative PEP-CTERM system TPR-repeat lipoprotein</fullName>
    </submittedName>
</protein>
<sequence length="269" mass="32294">MRTLILLFFLWGSFASWGQSKQEKLIDQYLSQGAYRYHYTQQGWQDQIDLALAQDSTLAILWQNKALPYWKTKKYDLAVACYDQAVRYDRKSYLGRRGYLKCIFQRDYKSAIKDMQQAEQEFGYDYQNDHSYAFYIALCYLQLNAFEEAKNTLEKDLNRTIQKHGESWLHYLDLFYMGIIYYELREYTQAQYYLDKALIEYPKFSDAQYYKGMCFLAQNNKTEAQNIILKAQENAKQGYTINEDDAYYESYPYQVNWHMAQWTIPQDTP</sequence>
<dbReference type="AlphaFoldDB" id="A0A378RLG4"/>
<dbReference type="EMBL" id="UGQL01000001">
    <property type="protein sequence ID" value="STZ27852.1"/>
    <property type="molecule type" value="Genomic_DNA"/>
</dbReference>
<organism evidence="1 2">
    <name type="scientific">Myroides odoratus</name>
    <name type="common">Flavobacterium odoratum</name>
    <dbReference type="NCBI Taxonomy" id="256"/>
    <lineage>
        <taxon>Bacteria</taxon>
        <taxon>Pseudomonadati</taxon>
        <taxon>Bacteroidota</taxon>
        <taxon>Flavobacteriia</taxon>
        <taxon>Flavobacteriales</taxon>
        <taxon>Flavobacteriaceae</taxon>
        <taxon>Myroides</taxon>
    </lineage>
</organism>
<dbReference type="SUPFAM" id="SSF48452">
    <property type="entry name" value="TPR-like"/>
    <property type="match status" value="1"/>
</dbReference>
<evidence type="ECO:0000313" key="1">
    <source>
        <dbReference type="EMBL" id="STZ27852.1"/>
    </source>
</evidence>
<accession>A0A378RLG4</accession>
<dbReference type="Gene3D" id="1.25.40.10">
    <property type="entry name" value="Tetratricopeptide repeat domain"/>
    <property type="match status" value="2"/>
</dbReference>